<reference evidence="2 3" key="1">
    <citation type="submission" date="2016-04" db="EMBL/GenBank/DDBJ databases">
        <title>A degradative enzymes factory behind the ericoid mycorrhizal symbiosis.</title>
        <authorList>
            <consortium name="DOE Joint Genome Institute"/>
            <person name="Martino E."/>
            <person name="Morin E."/>
            <person name="Grelet G."/>
            <person name="Kuo A."/>
            <person name="Kohler A."/>
            <person name="Daghino S."/>
            <person name="Barry K."/>
            <person name="Choi C."/>
            <person name="Cichocki N."/>
            <person name="Clum A."/>
            <person name="Copeland A."/>
            <person name="Hainaut M."/>
            <person name="Haridas S."/>
            <person name="Labutti K."/>
            <person name="Lindquist E."/>
            <person name="Lipzen A."/>
            <person name="Khouja H.-R."/>
            <person name="Murat C."/>
            <person name="Ohm R."/>
            <person name="Olson A."/>
            <person name="Spatafora J."/>
            <person name="Veneault-Fourrey C."/>
            <person name="Henrissat B."/>
            <person name="Grigoriev I."/>
            <person name="Martin F."/>
            <person name="Perotto S."/>
        </authorList>
    </citation>
    <scope>NUCLEOTIDE SEQUENCE [LARGE SCALE GENOMIC DNA]</scope>
    <source>
        <strain evidence="2 3">F</strain>
    </source>
</reference>
<dbReference type="Proteomes" id="UP000235786">
    <property type="component" value="Unassembled WGS sequence"/>
</dbReference>
<feature type="non-terminal residue" evidence="2">
    <location>
        <position position="583"/>
    </location>
</feature>
<protein>
    <submittedName>
        <fullName evidence="2">HET-domain-containing protein</fullName>
    </submittedName>
</protein>
<accession>A0A2J6R1S7</accession>
<dbReference type="OrthoDB" id="2288928at2759"/>
<evidence type="ECO:0000313" key="2">
    <source>
        <dbReference type="EMBL" id="PMD32473.1"/>
    </source>
</evidence>
<keyword evidence="3" id="KW-1185">Reference proteome</keyword>
<evidence type="ECO:0000259" key="1">
    <source>
        <dbReference type="Pfam" id="PF06985"/>
    </source>
</evidence>
<dbReference type="EMBL" id="KZ613959">
    <property type="protein sequence ID" value="PMD32473.1"/>
    <property type="molecule type" value="Genomic_DNA"/>
</dbReference>
<sequence>YRYTSLKTATCIRVLELQPGEKWEPIKCQLFCVEREQAPQYEALSYVWGDRAKDVWIGCGNGKLRVPVDLRDALEHLRDPIRVKPLWADAICINQLDKQERGHQVKNMGLIFAKAQRVLVWLGSDGFDDFDEFNESSDPAKAGPFAALREKGLGPNLQLRPEDLDHNTYHAWTSFAKLLCHPWFSRLWVIQEVGKCKSALALFGENEMDFNNLMILAARLSSERLLVDRFGVNLRLHPFSVFPTKFQEVIDGLHHVNLDFLEVLQDTRTQRATDEKDYVYALLGHPSAIIHGKLIVEPDYDKSAPDLFFEIATKLIQETNSLRVLSAVRHYTEKDLEDEKPSWVPTWARENDTMAFGTDQSGILCRYDAGAGQTISWNILAAQKVLRIQGFIFDVVDQYTKAVEYSGEYGQLTSSAQSWPINAVMGFTSRSKYSVLDRLSELAQIFAAGFRSGYLLKGKHLQKLLADFAAFRLYLIKQTSRQGGILEDDMAPEGLAALYAAAENGDVDAFLREVGHQAFGRKFFSTRGGMLGLGPRILRGGDLCCILFGGSVPFILRPVGSQYRLVGEAYIHGAMHGEVMVDW</sequence>
<name>A0A2J6R1S7_HYAVF</name>
<dbReference type="Pfam" id="PF06985">
    <property type="entry name" value="HET"/>
    <property type="match status" value="1"/>
</dbReference>
<feature type="non-terminal residue" evidence="2">
    <location>
        <position position="1"/>
    </location>
</feature>
<dbReference type="PANTHER" id="PTHR24148">
    <property type="entry name" value="ANKYRIN REPEAT DOMAIN-CONTAINING PROTEIN 39 HOMOLOG-RELATED"/>
    <property type="match status" value="1"/>
</dbReference>
<dbReference type="InterPro" id="IPR052895">
    <property type="entry name" value="HetReg/Transcr_Mod"/>
</dbReference>
<dbReference type="Pfam" id="PF26639">
    <property type="entry name" value="Het-6_barrel"/>
    <property type="match status" value="1"/>
</dbReference>
<dbReference type="PANTHER" id="PTHR24148:SF64">
    <property type="entry name" value="HETEROKARYON INCOMPATIBILITY DOMAIN-CONTAINING PROTEIN"/>
    <property type="match status" value="1"/>
</dbReference>
<dbReference type="AlphaFoldDB" id="A0A2J6R1S7"/>
<proteinExistence type="predicted"/>
<gene>
    <name evidence="2" type="ORF">L207DRAFT_379925</name>
</gene>
<feature type="domain" description="Heterokaryon incompatibility" evidence="1">
    <location>
        <begin position="41"/>
        <end position="192"/>
    </location>
</feature>
<organism evidence="2 3">
    <name type="scientific">Hyaloscypha variabilis (strain UAMH 11265 / GT02V1 / F)</name>
    <name type="common">Meliniomyces variabilis</name>
    <dbReference type="NCBI Taxonomy" id="1149755"/>
    <lineage>
        <taxon>Eukaryota</taxon>
        <taxon>Fungi</taxon>
        <taxon>Dikarya</taxon>
        <taxon>Ascomycota</taxon>
        <taxon>Pezizomycotina</taxon>
        <taxon>Leotiomycetes</taxon>
        <taxon>Helotiales</taxon>
        <taxon>Hyaloscyphaceae</taxon>
        <taxon>Hyaloscypha</taxon>
        <taxon>Hyaloscypha variabilis</taxon>
    </lineage>
</organism>
<evidence type="ECO:0000313" key="3">
    <source>
        <dbReference type="Proteomes" id="UP000235786"/>
    </source>
</evidence>
<dbReference type="InterPro" id="IPR010730">
    <property type="entry name" value="HET"/>
</dbReference>